<dbReference type="GO" id="GO:0016055">
    <property type="term" value="P:Wnt signaling pathway"/>
    <property type="evidence" value="ECO:0007669"/>
    <property type="project" value="UniProtKB-KW"/>
</dbReference>
<comment type="caution">
    <text evidence="4">The sequence shown here is derived from an EMBL/GenBank/DDBJ whole genome shotgun (WGS) entry which is preliminary data.</text>
</comment>
<dbReference type="InterPro" id="IPR016024">
    <property type="entry name" value="ARM-type_fold"/>
</dbReference>
<dbReference type="PANTHER" id="PTHR12607">
    <property type="entry name" value="ADENOMATOUS POLYPOSIS COLI PROTEIN FAMILY"/>
    <property type="match status" value="1"/>
</dbReference>
<accession>A0AAN5I6L8</accession>
<feature type="region of interest" description="Disordered" evidence="3">
    <location>
        <begin position="465"/>
        <end position="534"/>
    </location>
</feature>
<dbReference type="GO" id="GO:0005881">
    <property type="term" value="C:cytoplasmic microtubule"/>
    <property type="evidence" value="ECO:0007669"/>
    <property type="project" value="TreeGrafter"/>
</dbReference>
<dbReference type="InterPro" id="IPR026818">
    <property type="entry name" value="Apc_fam"/>
</dbReference>
<feature type="compositionally biased region" description="Acidic residues" evidence="3">
    <location>
        <begin position="522"/>
        <end position="534"/>
    </location>
</feature>
<feature type="compositionally biased region" description="Low complexity" evidence="3">
    <location>
        <begin position="617"/>
        <end position="647"/>
    </location>
</feature>
<dbReference type="SUPFAM" id="SSF48371">
    <property type="entry name" value="ARM repeat"/>
    <property type="match status" value="1"/>
</dbReference>
<dbReference type="EMBL" id="BTRK01000005">
    <property type="protein sequence ID" value="GMR53205.1"/>
    <property type="molecule type" value="Genomic_DNA"/>
</dbReference>
<dbReference type="GO" id="GO:0007389">
    <property type="term" value="P:pattern specification process"/>
    <property type="evidence" value="ECO:0007669"/>
    <property type="project" value="TreeGrafter"/>
</dbReference>
<evidence type="ECO:0000313" key="4">
    <source>
        <dbReference type="EMBL" id="GMR53205.1"/>
    </source>
</evidence>
<dbReference type="Gene3D" id="1.25.10.10">
    <property type="entry name" value="Leucine-rich Repeat Variant"/>
    <property type="match status" value="1"/>
</dbReference>
<feature type="non-terminal residue" evidence="4">
    <location>
        <position position="661"/>
    </location>
</feature>
<dbReference type="GO" id="GO:0016342">
    <property type="term" value="C:catenin complex"/>
    <property type="evidence" value="ECO:0007669"/>
    <property type="project" value="TreeGrafter"/>
</dbReference>
<dbReference type="GO" id="GO:0007399">
    <property type="term" value="P:nervous system development"/>
    <property type="evidence" value="ECO:0007669"/>
    <property type="project" value="TreeGrafter"/>
</dbReference>
<dbReference type="GO" id="GO:0030877">
    <property type="term" value="C:beta-catenin destruction complex"/>
    <property type="evidence" value="ECO:0007669"/>
    <property type="project" value="TreeGrafter"/>
</dbReference>
<dbReference type="GO" id="GO:0008013">
    <property type="term" value="F:beta-catenin binding"/>
    <property type="evidence" value="ECO:0007669"/>
    <property type="project" value="InterPro"/>
</dbReference>
<sequence length="661" mass="71533">MSSRGSHCSGGYENGIAVEEAIIAQLKELNLVGRRSNEADQRDAYELGQVYDQVRSIIQRDTDMTRKSKLEDLVDPSEVLRHLVTELTYDVDHRKAAIVLGEWTITIHLAPSRLIVPVKSLLKEGMVAGVVEAAAELLVLEVSQWGAGASMDHHHVNGNRRNERREVRKQIASVLTNLTFGSPPMKRLVADYDGFMEAVIEIIENAPNLVPPYSNLLRNVSWPTCKGMNSLFNATPALTKAAVEAHRRKEEKSVKSTLSAIWNIVGSGGEECVRRVVETEGFVDMLIQLLSMDAQRTLVVEYSTGILKYASAELVRGNKLELCSSVRARLLHRLLPLLRASSMTIVKNALCAVSEVAAKDPFTVVKYMDNIAKGSLEKLQLSNDNDIRRPAKAILSRISSGEYGGGGGVMSRSAHVGNGREMSASMRTDRLLPRRSPYCPPVGGGVPNGERGEIRVSLMEAPMSSSHRASSLPRHFNEGVRGGGGMSSRGTTANGGGGQEEEVLGANGPPTLEVEREREGEGGEEYDYDDEDDELSTQVTRSGSMENIDDDGLSHDISGFQSNVETANNSCRLSPISYSDLPDSPTQCAALRDNTVQLSLPSFPIPSSTLVPTMPFGTGPHSSSDGSSGGLSSSHTHSSHTTPHATSAEQTPTYSSLNAHY</sequence>
<feature type="compositionally biased region" description="Polar residues" evidence="3">
    <location>
        <begin position="648"/>
        <end position="661"/>
    </location>
</feature>
<dbReference type="GO" id="GO:0090090">
    <property type="term" value="P:negative regulation of canonical Wnt signaling pathway"/>
    <property type="evidence" value="ECO:0007669"/>
    <property type="project" value="TreeGrafter"/>
</dbReference>
<dbReference type="GO" id="GO:0008017">
    <property type="term" value="F:microtubule binding"/>
    <property type="evidence" value="ECO:0007669"/>
    <property type="project" value="TreeGrafter"/>
</dbReference>
<dbReference type="GO" id="GO:0007026">
    <property type="term" value="P:negative regulation of microtubule depolymerization"/>
    <property type="evidence" value="ECO:0007669"/>
    <property type="project" value="TreeGrafter"/>
</dbReference>
<comment type="similarity">
    <text evidence="1">Belongs to the adenomatous polyposis coli (APC) family.</text>
</comment>
<dbReference type="PANTHER" id="PTHR12607:SF12">
    <property type="entry name" value="APC-LIKE, ISOFORM A-RELATED"/>
    <property type="match status" value="1"/>
</dbReference>
<dbReference type="AlphaFoldDB" id="A0AAN5I6L8"/>
<evidence type="ECO:0000256" key="1">
    <source>
        <dbReference type="ARBA" id="ARBA00009051"/>
    </source>
</evidence>
<gene>
    <name evidence="4" type="ORF">PMAYCL1PPCAC_23400</name>
</gene>
<proteinExistence type="inferred from homology"/>
<dbReference type="GO" id="GO:0001708">
    <property type="term" value="P:cell fate specification"/>
    <property type="evidence" value="ECO:0007669"/>
    <property type="project" value="TreeGrafter"/>
</dbReference>
<evidence type="ECO:0000256" key="2">
    <source>
        <dbReference type="ARBA" id="ARBA00022687"/>
    </source>
</evidence>
<feature type="region of interest" description="Disordered" evidence="3">
    <location>
        <begin position="611"/>
        <end position="661"/>
    </location>
</feature>
<dbReference type="GO" id="GO:0045295">
    <property type="term" value="F:gamma-catenin binding"/>
    <property type="evidence" value="ECO:0007669"/>
    <property type="project" value="TreeGrafter"/>
</dbReference>
<name>A0AAN5I6L8_9BILA</name>
<dbReference type="Proteomes" id="UP001328107">
    <property type="component" value="Unassembled WGS sequence"/>
</dbReference>
<dbReference type="InterPro" id="IPR011989">
    <property type="entry name" value="ARM-like"/>
</dbReference>
<feature type="compositionally biased region" description="Gly residues" evidence="3">
    <location>
        <begin position="480"/>
        <end position="498"/>
    </location>
</feature>
<evidence type="ECO:0000313" key="5">
    <source>
        <dbReference type="Proteomes" id="UP001328107"/>
    </source>
</evidence>
<keyword evidence="5" id="KW-1185">Reference proteome</keyword>
<organism evidence="4 5">
    <name type="scientific">Pristionchus mayeri</name>
    <dbReference type="NCBI Taxonomy" id="1317129"/>
    <lineage>
        <taxon>Eukaryota</taxon>
        <taxon>Metazoa</taxon>
        <taxon>Ecdysozoa</taxon>
        <taxon>Nematoda</taxon>
        <taxon>Chromadorea</taxon>
        <taxon>Rhabditida</taxon>
        <taxon>Rhabditina</taxon>
        <taxon>Diplogasteromorpha</taxon>
        <taxon>Diplogasteroidea</taxon>
        <taxon>Neodiplogasteridae</taxon>
        <taxon>Pristionchus</taxon>
    </lineage>
</organism>
<protein>
    <submittedName>
        <fullName evidence="4">Uncharacterized protein</fullName>
    </submittedName>
</protein>
<dbReference type="GO" id="GO:0016477">
    <property type="term" value="P:cell migration"/>
    <property type="evidence" value="ECO:0007669"/>
    <property type="project" value="TreeGrafter"/>
</dbReference>
<evidence type="ECO:0000256" key="3">
    <source>
        <dbReference type="SAM" id="MobiDB-lite"/>
    </source>
</evidence>
<keyword evidence="2" id="KW-0879">Wnt signaling pathway</keyword>
<reference evidence="5" key="1">
    <citation type="submission" date="2022-10" db="EMBL/GenBank/DDBJ databases">
        <title>Genome assembly of Pristionchus species.</title>
        <authorList>
            <person name="Yoshida K."/>
            <person name="Sommer R.J."/>
        </authorList>
    </citation>
    <scope>NUCLEOTIDE SEQUENCE [LARGE SCALE GENOMIC DNA]</scope>
    <source>
        <strain evidence="5">RS5460</strain>
    </source>
</reference>